<dbReference type="PANTHER" id="PTHR42648:SF28">
    <property type="entry name" value="TRANSPOSON-ENCODED PROTEIN WITH RIBONUCLEASE H-LIKE AND RETROVIRUS ZINC FINGER-LIKE DOMAINS"/>
    <property type="match status" value="1"/>
</dbReference>
<reference evidence="1 2" key="1">
    <citation type="journal article" date="2021" name="bioRxiv">
        <title>The Gossypium anomalum genome as a resource for cotton improvement and evolutionary analysis of hybrid incompatibility.</title>
        <authorList>
            <person name="Grover C.E."/>
            <person name="Yuan D."/>
            <person name="Arick M.A."/>
            <person name="Miller E.R."/>
            <person name="Hu G."/>
            <person name="Peterson D.G."/>
            <person name="Wendel J.F."/>
            <person name="Udall J.A."/>
        </authorList>
    </citation>
    <scope>NUCLEOTIDE SEQUENCE [LARGE SCALE GENOMIC DNA]</scope>
    <source>
        <strain evidence="1">JFW-Udall</strain>
        <tissue evidence="1">Leaf</tissue>
    </source>
</reference>
<protein>
    <recommendedName>
        <fullName evidence="3">Retrovirus-related Pol polyprotein from transposon TNT 1-94</fullName>
    </recommendedName>
</protein>
<dbReference type="AlphaFoldDB" id="A0A8J5YLX9"/>
<proteinExistence type="predicted"/>
<evidence type="ECO:0000313" key="2">
    <source>
        <dbReference type="Proteomes" id="UP000701853"/>
    </source>
</evidence>
<sequence length="242" mass="27751">MASITNHLNEFQCLLAQLLDMGIKFDYEITRLWLLATLSDSWEILRGEAKTKVKRVEIKVEASRDRDKRILNAIIEARKTISKSVATSGNGRIEVVTLMICFMFRHEKEFFTSYNSNDFGVLKMGNDGLVQVVGIGDESSMIMVFVTLLVRLNELTDRMNQTLIERVRCLFSDAKLPRSFWGEAVYIAAHVINLSPNVPLQGDVPDTVWFGKYVSYDHLRVFDCKAFVHVPKYDRSKMDTKN</sequence>
<dbReference type="InterPro" id="IPR039537">
    <property type="entry name" value="Retrotran_Ty1/copia-like"/>
</dbReference>
<dbReference type="OrthoDB" id="1432605at2759"/>
<evidence type="ECO:0000313" key="1">
    <source>
        <dbReference type="EMBL" id="KAG8492468.1"/>
    </source>
</evidence>
<dbReference type="PANTHER" id="PTHR42648">
    <property type="entry name" value="TRANSPOSASE, PUTATIVE-RELATED"/>
    <property type="match status" value="1"/>
</dbReference>
<keyword evidence="2" id="KW-1185">Reference proteome</keyword>
<dbReference type="InterPro" id="IPR012337">
    <property type="entry name" value="RNaseH-like_sf"/>
</dbReference>
<name>A0A8J5YLX9_9ROSI</name>
<organism evidence="1 2">
    <name type="scientific">Gossypium anomalum</name>
    <dbReference type="NCBI Taxonomy" id="47600"/>
    <lineage>
        <taxon>Eukaryota</taxon>
        <taxon>Viridiplantae</taxon>
        <taxon>Streptophyta</taxon>
        <taxon>Embryophyta</taxon>
        <taxon>Tracheophyta</taxon>
        <taxon>Spermatophyta</taxon>
        <taxon>Magnoliopsida</taxon>
        <taxon>eudicotyledons</taxon>
        <taxon>Gunneridae</taxon>
        <taxon>Pentapetalae</taxon>
        <taxon>rosids</taxon>
        <taxon>malvids</taxon>
        <taxon>Malvales</taxon>
        <taxon>Malvaceae</taxon>
        <taxon>Malvoideae</taxon>
        <taxon>Gossypium</taxon>
    </lineage>
</organism>
<accession>A0A8J5YLX9</accession>
<gene>
    <name evidence="1" type="ORF">CXB51_009561</name>
</gene>
<dbReference type="Proteomes" id="UP000701853">
    <property type="component" value="Chromosome 5"/>
</dbReference>
<dbReference type="EMBL" id="JAHUZN010000005">
    <property type="protein sequence ID" value="KAG8492468.1"/>
    <property type="molecule type" value="Genomic_DNA"/>
</dbReference>
<dbReference type="SUPFAM" id="SSF53098">
    <property type="entry name" value="Ribonuclease H-like"/>
    <property type="match status" value="1"/>
</dbReference>
<evidence type="ECO:0008006" key="3">
    <source>
        <dbReference type="Google" id="ProtNLM"/>
    </source>
</evidence>
<comment type="caution">
    <text evidence="1">The sequence shown here is derived from an EMBL/GenBank/DDBJ whole genome shotgun (WGS) entry which is preliminary data.</text>
</comment>